<sequence length="246" mass="28120">MNSIKLAPLIGLTADPHVELESLSSLIQTYPLPNSHTQNYAPFINQINPIKKKPIVTISGALDTVAPISMKRSSTRTSRRNRRDQCSPLNINDVNDLWGVYLRQQEDFGVDTSDKQAMARRYHKLDRDQVRTLKILSGKTEPDDNAPIEIPRKSKNKVTPGMFTDFPGSEGFPWKAIISERGYRQLKLIGWPNNIPFSKRIDDFNPSELNIFEDAIRTGTLRIIKMKDVDLYATEEDNDEDFHICY</sequence>
<evidence type="ECO:0000313" key="1">
    <source>
        <dbReference type="EMBL" id="KAG2207982.1"/>
    </source>
</evidence>
<keyword evidence="2" id="KW-1185">Reference proteome</keyword>
<dbReference type="EMBL" id="JAEPRD010000022">
    <property type="protein sequence ID" value="KAG2207982.1"/>
    <property type="molecule type" value="Genomic_DNA"/>
</dbReference>
<proteinExistence type="predicted"/>
<organism evidence="1 2">
    <name type="scientific">Mucor saturninus</name>
    <dbReference type="NCBI Taxonomy" id="64648"/>
    <lineage>
        <taxon>Eukaryota</taxon>
        <taxon>Fungi</taxon>
        <taxon>Fungi incertae sedis</taxon>
        <taxon>Mucoromycota</taxon>
        <taxon>Mucoromycotina</taxon>
        <taxon>Mucoromycetes</taxon>
        <taxon>Mucorales</taxon>
        <taxon>Mucorineae</taxon>
        <taxon>Mucoraceae</taxon>
        <taxon>Mucor</taxon>
    </lineage>
</organism>
<dbReference type="Proteomes" id="UP000603453">
    <property type="component" value="Unassembled WGS sequence"/>
</dbReference>
<dbReference type="AlphaFoldDB" id="A0A8H7V742"/>
<reference evidence="1" key="1">
    <citation type="submission" date="2020-12" db="EMBL/GenBank/DDBJ databases">
        <title>Metabolic potential, ecology and presence of endohyphal bacteria is reflected in genomic diversity of Mucoromycotina.</title>
        <authorList>
            <person name="Muszewska A."/>
            <person name="Okrasinska A."/>
            <person name="Steczkiewicz K."/>
            <person name="Drgas O."/>
            <person name="Orlowska M."/>
            <person name="Perlinska-Lenart U."/>
            <person name="Aleksandrzak-Piekarczyk T."/>
            <person name="Szatraj K."/>
            <person name="Zielenkiewicz U."/>
            <person name="Pilsyk S."/>
            <person name="Malc E."/>
            <person name="Mieczkowski P."/>
            <person name="Kruszewska J.S."/>
            <person name="Biernat P."/>
            <person name="Pawlowska J."/>
        </authorList>
    </citation>
    <scope>NUCLEOTIDE SEQUENCE</scope>
    <source>
        <strain evidence="1">WA0000017839</strain>
    </source>
</reference>
<name>A0A8H7V742_9FUNG</name>
<evidence type="ECO:0000313" key="2">
    <source>
        <dbReference type="Proteomes" id="UP000603453"/>
    </source>
</evidence>
<comment type="caution">
    <text evidence="1">The sequence shown here is derived from an EMBL/GenBank/DDBJ whole genome shotgun (WGS) entry which is preliminary data.</text>
</comment>
<gene>
    <name evidence="1" type="ORF">INT47_010966</name>
</gene>
<protein>
    <submittedName>
        <fullName evidence="1">Uncharacterized protein</fullName>
    </submittedName>
</protein>
<dbReference type="OrthoDB" id="2286344at2759"/>
<accession>A0A8H7V742</accession>